<reference evidence="6" key="1">
    <citation type="journal article" date="2019" name="Microbiol. Resour. Announc.">
        <title>Complete Genome Sequence of Halomonas olivaria, a Moderately Halophilic Bacterium Isolated from Olive Processing Effluents, Obtained by Nanopore Sequencing.</title>
        <authorList>
            <person name="Nagata S."/>
            <person name="Ii K.M."/>
            <person name="Tsukimi T."/>
            <person name="Miura M.C."/>
            <person name="Galipon J."/>
            <person name="Arakawa K."/>
        </authorList>
    </citation>
    <scope>NUCLEOTIDE SEQUENCE [LARGE SCALE GENOMIC DNA]</scope>
    <source>
        <strain evidence="6">TYRC17</strain>
    </source>
</reference>
<dbReference type="InterPro" id="IPR000873">
    <property type="entry name" value="AMP-dep_synth/lig_dom"/>
</dbReference>
<dbReference type="InterPro" id="IPR020845">
    <property type="entry name" value="AMP-binding_CS"/>
</dbReference>
<dbReference type="SUPFAM" id="SSF56801">
    <property type="entry name" value="Acetyl-CoA synthetase-like"/>
    <property type="match status" value="1"/>
</dbReference>
<dbReference type="CDD" id="cd19544">
    <property type="entry name" value="E-C_NRPS"/>
    <property type="match status" value="1"/>
</dbReference>
<dbReference type="PROSITE" id="PS50075">
    <property type="entry name" value="CARRIER"/>
    <property type="match status" value="1"/>
</dbReference>
<name>A0ABM7GF50_9GAMM</name>
<keyword evidence="6" id="KW-1185">Reference proteome</keyword>
<dbReference type="PANTHER" id="PTHR45527:SF1">
    <property type="entry name" value="FATTY ACID SYNTHASE"/>
    <property type="match status" value="1"/>
</dbReference>
<dbReference type="Gene3D" id="3.30.300.30">
    <property type="match status" value="1"/>
</dbReference>
<dbReference type="NCBIfam" id="TIGR01733">
    <property type="entry name" value="AA-adenyl-dom"/>
    <property type="match status" value="1"/>
</dbReference>
<keyword evidence="3" id="KW-0597">Phosphoprotein</keyword>
<dbReference type="InterPro" id="IPR045851">
    <property type="entry name" value="AMP-bd_C_sf"/>
</dbReference>
<dbReference type="Gene3D" id="3.30.559.10">
    <property type="entry name" value="Chloramphenicol acetyltransferase-like domain"/>
    <property type="match status" value="2"/>
</dbReference>
<evidence type="ECO:0000313" key="6">
    <source>
        <dbReference type="Proteomes" id="UP000289555"/>
    </source>
</evidence>
<dbReference type="Gene3D" id="1.10.1200.10">
    <property type="entry name" value="ACP-like"/>
    <property type="match status" value="1"/>
</dbReference>
<dbReference type="Proteomes" id="UP000289555">
    <property type="component" value="Chromosome"/>
</dbReference>
<dbReference type="InterPro" id="IPR009081">
    <property type="entry name" value="PP-bd_ACP"/>
</dbReference>
<dbReference type="PROSITE" id="PS00455">
    <property type="entry name" value="AMP_BINDING"/>
    <property type="match status" value="1"/>
</dbReference>
<dbReference type="InterPro" id="IPR001242">
    <property type="entry name" value="Condensation_dom"/>
</dbReference>
<gene>
    <name evidence="5" type="ORF">HORIV_14420</name>
</gene>
<evidence type="ECO:0000256" key="2">
    <source>
        <dbReference type="ARBA" id="ARBA00022450"/>
    </source>
</evidence>
<evidence type="ECO:0000256" key="1">
    <source>
        <dbReference type="ARBA" id="ARBA00001957"/>
    </source>
</evidence>
<dbReference type="Gene3D" id="2.30.38.10">
    <property type="entry name" value="Luciferase, Domain 3"/>
    <property type="match status" value="1"/>
</dbReference>
<dbReference type="InterPro" id="IPR025110">
    <property type="entry name" value="AMP-bd_C"/>
</dbReference>
<dbReference type="Gene3D" id="3.30.559.30">
    <property type="entry name" value="Nonribosomal peptide synthetase, condensation domain"/>
    <property type="match status" value="2"/>
</dbReference>
<sequence>MELNKRIIVERFLQLSQDKQSQFLKALKQQNIDFATLPIVRRSSQENCELSYAQLRQWFLWRLDPQSSAYHITGALSLKGSLDTEALRGSFAALVSRHEALRTVFRDDGEGGMMQVVQAESNVAWREVELGHMPKDEREAAIENQLDRLCNDPFDLEQGPLLRVGLLRLAEEQHLLVVVMHHIISDGWSMQLIIDEFAADYAARVTGEVWQPPALPIQYADYALWQRQWMEAGEKERQLAYWQAELGDEHPVLQLPTDRPRRNDGHYHAARHAIVLPASVVSGLRQQAQAKSATLFMTLLTGFQSLLYRYTGQEEIRVGVPIANRHRRETQGVVGFFVNTQVLRNPLNGRLSLAEALQQSKRAALGAQEHQDLPFEQLVEALHPERSLSHTPLFQVMFNHQRQDHGALQTLPGLELSTWPLEQRKAQLELTLNAVERKDGRLEVSFIYAEELFDSTTIERLAQHYTVILEALAETPERSLSDIELLNKEEQLKLQEWGVNTLRHPKTQPIHQLIERQAEVTPEAAALVFDDQSLSYAELSVRANQLAHYLIGLGVRPETRVGIAMERSIEMVVGLLAILKAGGAYVPLDPEYPAERLAFIADDSGIELLLTQHHLRESLPVADGLSVVELDRLDVAHHASTNPAVALHGEHLAYVIYTSGSTGRPKGAAIRHDALTNCMVWMQETYQLTDTDAVLHKAPFGFDVSVWEIFWPLSVGSRLVIAQPGDHRDPERIIELIQRHGVTTLNFVPSMLKAFLTYPDVKAKTRLKHIMCGGEAVPATLQQDVAECLDGANLHDLYGPTETTIHVTHWWCRDDAHRQIPIGRPISGTRTYVLDDELNLVPQGVAGELYLGGVSLARGYLNRSDLTAERFVADPFAKGERLYRTGDLVRWREDGQLEYLGRLDHQVKIRGLRIELGEVETELLLQPEVREAVVIVQEGPSGSRLVAYVVPQADSELDSTSLRETLGQRLPDYMVPGVVVTLGALPLNANGKVDRKALPEPDLASGSDYEPPQDEVEEALAEIWSEILGVEQVSRHDNFFELGGHSLLALKVLEQMRHRGLTAQVRTLFQHPELIDFAQAIAQKPEQQELITPPNRIPHNCQALRPDMLTLIELNAAELREIEAAVPGGARNIQDIYPLAPLQEGILFHHRLQEEGDAYVTPRLLGFDSRERLKAFIAGFNKLIARHDILRTAVLWEGLREPVQVVYRHAMLDIEWPTAPDVATGGVAEWLYTQVDPEHHRLDVRQAPMIRALAAHDAEQGRWLLQLPSHHLVMDHTTLELLVEEIALIQQGRECELPKPIPFRNFVAQARLGVSQAEHEAFFQKRLGDIEEPTAPFGLLNVHSDGGDIEEVHVPLETELAQQVRQQAQRHGVSTASLFHLAWALVLSKTTGRDDVVFGTVLFGRMQGIEGAERALGMFINTLPVRIKTGAQGVDKGLSQIHDALSELMHHEHASLGLAQRSSGLTGKYRYSRAC</sequence>
<dbReference type="CDD" id="cd17646">
    <property type="entry name" value="A_NRPS_AB3403-like"/>
    <property type="match status" value="1"/>
</dbReference>
<proteinExistence type="predicted"/>
<dbReference type="CDD" id="cd19531">
    <property type="entry name" value="LCL_NRPS-like"/>
    <property type="match status" value="1"/>
</dbReference>
<dbReference type="InterPro" id="IPR010071">
    <property type="entry name" value="AA_adenyl_dom"/>
</dbReference>
<dbReference type="InterPro" id="IPR023213">
    <property type="entry name" value="CAT-like_dom_sf"/>
</dbReference>
<dbReference type="Pfam" id="PF00550">
    <property type="entry name" value="PP-binding"/>
    <property type="match status" value="1"/>
</dbReference>
<comment type="cofactor">
    <cofactor evidence="1">
        <name>pantetheine 4'-phosphate</name>
        <dbReference type="ChEBI" id="CHEBI:47942"/>
    </cofactor>
</comment>
<dbReference type="SUPFAM" id="SSF52777">
    <property type="entry name" value="CoA-dependent acyltransferases"/>
    <property type="match status" value="4"/>
</dbReference>
<evidence type="ECO:0000259" key="4">
    <source>
        <dbReference type="PROSITE" id="PS50075"/>
    </source>
</evidence>
<dbReference type="PANTHER" id="PTHR45527">
    <property type="entry name" value="NONRIBOSOMAL PEPTIDE SYNTHETASE"/>
    <property type="match status" value="1"/>
</dbReference>
<protein>
    <recommendedName>
        <fullName evidence="4">Carrier domain-containing protein</fullName>
    </recommendedName>
</protein>
<dbReference type="Pfam" id="PF00501">
    <property type="entry name" value="AMP-binding"/>
    <property type="match status" value="1"/>
</dbReference>
<evidence type="ECO:0000256" key="3">
    <source>
        <dbReference type="ARBA" id="ARBA00022553"/>
    </source>
</evidence>
<dbReference type="Pfam" id="PF13193">
    <property type="entry name" value="AMP-binding_C"/>
    <property type="match status" value="1"/>
</dbReference>
<accession>A0ABM7GF50</accession>
<dbReference type="SUPFAM" id="SSF47336">
    <property type="entry name" value="ACP-like"/>
    <property type="match status" value="1"/>
</dbReference>
<dbReference type="EMBL" id="AP019416">
    <property type="protein sequence ID" value="BBI49021.1"/>
    <property type="molecule type" value="Genomic_DNA"/>
</dbReference>
<dbReference type="Pfam" id="PF00668">
    <property type="entry name" value="Condensation"/>
    <property type="match status" value="2"/>
</dbReference>
<keyword evidence="2" id="KW-0596">Phosphopantetheine</keyword>
<dbReference type="InterPro" id="IPR006162">
    <property type="entry name" value="Ppantetheine_attach_site"/>
</dbReference>
<organism evidence="5 6">
    <name type="scientific">Vreelandella olivaria</name>
    <dbReference type="NCBI Taxonomy" id="390919"/>
    <lineage>
        <taxon>Bacteria</taxon>
        <taxon>Pseudomonadati</taxon>
        <taxon>Pseudomonadota</taxon>
        <taxon>Gammaproteobacteria</taxon>
        <taxon>Oceanospirillales</taxon>
        <taxon>Halomonadaceae</taxon>
        <taxon>Vreelandella</taxon>
    </lineage>
</organism>
<dbReference type="PROSITE" id="PS00012">
    <property type="entry name" value="PHOSPHOPANTETHEINE"/>
    <property type="match status" value="1"/>
</dbReference>
<evidence type="ECO:0000313" key="5">
    <source>
        <dbReference type="EMBL" id="BBI49021.1"/>
    </source>
</evidence>
<dbReference type="Gene3D" id="3.40.50.980">
    <property type="match status" value="2"/>
</dbReference>
<dbReference type="InterPro" id="IPR036736">
    <property type="entry name" value="ACP-like_sf"/>
</dbReference>
<feature type="domain" description="Carrier" evidence="4">
    <location>
        <begin position="1011"/>
        <end position="1085"/>
    </location>
</feature>